<dbReference type="GO" id="GO:0070008">
    <property type="term" value="F:serine-type exopeptidase activity"/>
    <property type="evidence" value="ECO:0007669"/>
    <property type="project" value="InterPro"/>
</dbReference>
<accession>A0A067QJ97</accession>
<evidence type="ECO:0000256" key="5">
    <source>
        <dbReference type="ARBA" id="ARBA00023180"/>
    </source>
</evidence>
<keyword evidence="5" id="KW-0325">Glycoprotein</keyword>
<gene>
    <name evidence="7" type="ORF">JAAARDRAFT_121424</name>
</gene>
<keyword evidence="4" id="KW-0378">Hydrolase</keyword>
<name>A0A067QJ97_9AGAM</name>
<evidence type="ECO:0000313" key="7">
    <source>
        <dbReference type="EMBL" id="KDQ62701.1"/>
    </source>
</evidence>
<dbReference type="PANTHER" id="PTHR11010">
    <property type="entry name" value="PROTEASE S28 PRO-X CARBOXYPEPTIDASE-RELATED"/>
    <property type="match status" value="1"/>
</dbReference>
<feature type="chain" id="PRO_5001644102" description="Peptidase S28" evidence="6">
    <location>
        <begin position="22"/>
        <end position="554"/>
    </location>
</feature>
<comment type="similarity">
    <text evidence="1">Belongs to the peptidase S28 family.</text>
</comment>
<evidence type="ECO:0000256" key="2">
    <source>
        <dbReference type="ARBA" id="ARBA00022670"/>
    </source>
</evidence>
<evidence type="ECO:0000256" key="3">
    <source>
        <dbReference type="ARBA" id="ARBA00022729"/>
    </source>
</evidence>
<evidence type="ECO:0008006" key="9">
    <source>
        <dbReference type="Google" id="ProtNLM"/>
    </source>
</evidence>
<dbReference type="Gene3D" id="3.40.50.1820">
    <property type="entry name" value="alpha/beta hydrolase"/>
    <property type="match status" value="2"/>
</dbReference>
<sequence>MLPLASLLLLVVASGLLSANAAPNRKLLHSMGPQGVNLWRLDAIQKSRPVSGLMVQDSPEIEMGAVSESDFREHWFTQPLDHFSKDTTDTFKQRYWINTRHYKPGSGGPVIVLDGGETSGEDRLPFLDTGIVEILAKATGGVGIVLEHRYYGESIPVANFSTDSLRWLNNAQSAEDSANFMRKVKFDGFDEDLTAPKTPWIYYGGSYAGARAAHMKILYPDIVFGAIASSGVTHAQIQYWEYMDTIRRAATPECSDHLVNSINTIDTILGIRKLKKPLKALFGLAGLKHDQDFASLLETPLGSWQAKNWDPEVGSTKFDEFCEALAKPPFGHHALRDLPFGDDSRMVRLPGGLTVDFAVLNYAKYIKENVVSRCPGDMSVEDCFGTFDDEKFQDISLDQEWRAWIFQVCTEWGYFQTAPPDQKYPTIVSRLLTLEYESKICTQAYPPGEHFVVPLMPNVTIVNELGDFDIAADRLAIIDGEVDPWRPATPHSEYASDREDTLLRPFKLIPNAVHHYDEYGLADIQNEPAEILKIHEEMIAFVQEWMEDWHAGRR</sequence>
<keyword evidence="8" id="KW-1185">Reference proteome</keyword>
<dbReference type="Proteomes" id="UP000027265">
    <property type="component" value="Unassembled WGS sequence"/>
</dbReference>
<dbReference type="Pfam" id="PF05577">
    <property type="entry name" value="Peptidase_S28"/>
    <property type="match status" value="1"/>
</dbReference>
<evidence type="ECO:0000256" key="6">
    <source>
        <dbReference type="SAM" id="SignalP"/>
    </source>
</evidence>
<dbReference type="SUPFAM" id="SSF53474">
    <property type="entry name" value="alpha/beta-Hydrolases"/>
    <property type="match status" value="1"/>
</dbReference>
<keyword evidence="3 6" id="KW-0732">Signal</keyword>
<proteinExistence type="inferred from homology"/>
<dbReference type="GO" id="GO:0006508">
    <property type="term" value="P:proteolysis"/>
    <property type="evidence" value="ECO:0007669"/>
    <property type="project" value="UniProtKB-KW"/>
</dbReference>
<evidence type="ECO:0000256" key="4">
    <source>
        <dbReference type="ARBA" id="ARBA00022801"/>
    </source>
</evidence>
<dbReference type="AlphaFoldDB" id="A0A067QJ97"/>
<feature type="signal peptide" evidence="6">
    <location>
        <begin position="1"/>
        <end position="21"/>
    </location>
</feature>
<evidence type="ECO:0000313" key="8">
    <source>
        <dbReference type="Proteomes" id="UP000027265"/>
    </source>
</evidence>
<dbReference type="OrthoDB" id="2130629at2759"/>
<protein>
    <recommendedName>
        <fullName evidence="9">Peptidase S28</fullName>
    </recommendedName>
</protein>
<dbReference type="EMBL" id="KL197711">
    <property type="protein sequence ID" value="KDQ62701.1"/>
    <property type="molecule type" value="Genomic_DNA"/>
</dbReference>
<dbReference type="InterPro" id="IPR008758">
    <property type="entry name" value="Peptidase_S28"/>
</dbReference>
<dbReference type="InParanoid" id="A0A067QJ97"/>
<organism evidence="7 8">
    <name type="scientific">Jaapia argillacea MUCL 33604</name>
    <dbReference type="NCBI Taxonomy" id="933084"/>
    <lineage>
        <taxon>Eukaryota</taxon>
        <taxon>Fungi</taxon>
        <taxon>Dikarya</taxon>
        <taxon>Basidiomycota</taxon>
        <taxon>Agaricomycotina</taxon>
        <taxon>Agaricomycetes</taxon>
        <taxon>Agaricomycetidae</taxon>
        <taxon>Jaapiales</taxon>
        <taxon>Jaapiaceae</taxon>
        <taxon>Jaapia</taxon>
    </lineage>
</organism>
<dbReference type="InterPro" id="IPR029058">
    <property type="entry name" value="AB_hydrolase_fold"/>
</dbReference>
<dbReference type="HOGENOM" id="CLU_023630_0_0_1"/>
<dbReference type="GO" id="GO:0008239">
    <property type="term" value="F:dipeptidyl-peptidase activity"/>
    <property type="evidence" value="ECO:0007669"/>
    <property type="project" value="TreeGrafter"/>
</dbReference>
<keyword evidence="2" id="KW-0645">Protease</keyword>
<evidence type="ECO:0000256" key="1">
    <source>
        <dbReference type="ARBA" id="ARBA00011079"/>
    </source>
</evidence>
<dbReference type="PANTHER" id="PTHR11010:SF117">
    <property type="entry name" value="SERINE PROTEASE 16"/>
    <property type="match status" value="1"/>
</dbReference>
<reference evidence="8" key="1">
    <citation type="journal article" date="2014" name="Proc. Natl. Acad. Sci. U.S.A.">
        <title>Extensive sampling of basidiomycete genomes demonstrates inadequacy of the white-rot/brown-rot paradigm for wood decay fungi.</title>
        <authorList>
            <person name="Riley R."/>
            <person name="Salamov A.A."/>
            <person name="Brown D.W."/>
            <person name="Nagy L.G."/>
            <person name="Floudas D."/>
            <person name="Held B.W."/>
            <person name="Levasseur A."/>
            <person name="Lombard V."/>
            <person name="Morin E."/>
            <person name="Otillar R."/>
            <person name="Lindquist E.A."/>
            <person name="Sun H."/>
            <person name="LaButti K.M."/>
            <person name="Schmutz J."/>
            <person name="Jabbour D."/>
            <person name="Luo H."/>
            <person name="Baker S.E."/>
            <person name="Pisabarro A.G."/>
            <person name="Walton J.D."/>
            <person name="Blanchette R.A."/>
            <person name="Henrissat B."/>
            <person name="Martin F."/>
            <person name="Cullen D."/>
            <person name="Hibbett D.S."/>
            <person name="Grigoriev I.V."/>
        </authorList>
    </citation>
    <scope>NUCLEOTIDE SEQUENCE [LARGE SCALE GENOMIC DNA]</scope>
    <source>
        <strain evidence="8">MUCL 33604</strain>
    </source>
</reference>